<feature type="transmembrane region" description="Helical" evidence="1">
    <location>
        <begin position="65"/>
        <end position="84"/>
    </location>
</feature>
<keyword evidence="1" id="KW-1133">Transmembrane helix</keyword>
<gene>
    <name evidence="2" type="ORF">B7R25_13080</name>
</gene>
<accession>A0A3E0W8X3</accession>
<evidence type="ECO:0000313" key="3">
    <source>
        <dbReference type="Proteomes" id="UP000257080"/>
    </source>
</evidence>
<name>A0A3E0W8X3_9MICO</name>
<evidence type="ECO:0000313" key="2">
    <source>
        <dbReference type="EMBL" id="RFA25642.1"/>
    </source>
</evidence>
<dbReference type="PANTHER" id="PTHR36974:SF1">
    <property type="entry name" value="DOXX FAMILY MEMBRANE PROTEIN"/>
    <property type="match status" value="1"/>
</dbReference>
<reference evidence="2 3" key="1">
    <citation type="submission" date="2017-04" db="EMBL/GenBank/DDBJ databases">
        <title>Comparative genome analysis of Subtercola boreus.</title>
        <authorList>
            <person name="Cho Y.-J."/>
            <person name="Cho A."/>
            <person name="Kim O.-S."/>
            <person name="Lee J.-I."/>
        </authorList>
    </citation>
    <scope>NUCLEOTIDE SEQUENCE [LARGE SCALE GENOMIC DNA]</scope>
    <source>
        <strain evidence="2 3">P28004</strain>
    </source>
</reference>
<dbReference type="RefSeq" id="WP_116419402.1">
    <property type="nucleotide sequence ID" value="NZ_NBXC01000025.1"/>
</dbReference>
<comment type="caution">
    <text evidence="2">The sequence shown here is derived from an EMBL/GenBank/DDBJ whole genome shotgun (WGS) entry which is preliminary data.</text>
</comment>
<keyword evidence="1" id="KW-0472">Membrane</keyword>
<evidence type="ECO:0008006" key="4">
    <source>
        <dbReference type="Google" id="ProtNLM"/>
    </source>
</evidence>
<dbReference type="EMBL" id="NBXE01000030">
    <property type="protein sequence ID" value="RFA25642.1"/>
    <property type="molecule type" value="Genomic_DNA"/>
</dbReference>
<proteinExistence type="predicted"/>
<dbReference type="AlphaFoldDB" id="A0A3E0W8X3"/>
<dbReference type="OrthoDB" id="3267646at2"/>
<keyword evidence="1" id="KW-0812">Transmembrane</keyword>
<protein>
    <recommendedName>
        <fullName evidence="4">DoxX family protein</fullName>
    </recommendedName>
</protein>
<sequence>MKPSVTALAALVLGSTVIHFVRPATFEAAIPPQLPGSRRGWVYVSGAAELLVGTALLSPTTRRHGALAAAALFVAVFPANVQMFRDARNPAARRIAAVRLPLQLPLIAWALHLARADQR</sequence>
<dbReference type="PANTHER" id="PTHR36974">
    <property type="entry name" value="MEMBRANE PROTEIN-RELATED"/>
    <property type="match status" value="1"/>
</dbReference>
<organism evidence="2 3">
    <name type="scientific">Subtercola boreus</name>
    <dbReference type="NCBI Taxonomy" id="120213"/>
    <lineage>
        <taxon>Bacteria</taxon>
        <taxon>Bacillati</taxon>
        <taxon>Actinomycetota</taxon>
        <taxon>Actinomycetes</taxon>
        <taxon>Micrococcales</taxon>
        <taxon>Microbacteriaceae</taxon>
        <taxon>Subtercola</taxon>
    </lineage>
</organism>
<dbReference type="Proteomes" id="UP000257080">
    <property type="component" value="Unassembled WGS sequence"/>
</dbReference>
<evidence type="ECO:0000256" key="1">
    <source>
        <dbReference type="SAM" id="Phobius"/>
    </source>
</evidence>